<keyword evidence="1" id="KW-1185">Reference proteome</keyword>
<sequence length="103" mass="12063">MTVKEMLHLMFAYVPISSMTSRSGFARARYAEVIFGRNSKFVRRTLPQMFDCEICKSVPDKCRINFFRYSKRDKIYEPGFSADGPFAGREFAFFDYVIVDNEL</sequence>
<reference evidence="2" key="1">
    <citation type="submission" date="2022-11" db="UniProtKB">
        <authorList>
            <consortium name="WormBaseParasite"/>
        </authorList>
    </citation>
    <scope>IDENTIFICATION</scope>
</reference>
<evidence type="ECO:0000313" key="1">
    <source>
        <dbReference type="Proteomes" id="UP000887565"/>
    </source>
</evidence>
<proteinExistence type="predicted"/>
<dbReference type="WBParaSite" id="nRc.2.0.1.t10730-RA">
    <property type="protein sequence ID" value="nRc.2.0.1.t10730-RA"/>
    <property type="gene ID" value="nRc.2.0.1.g10730"/>
</dbReference>
<organism evidence="1 2">
    <name type="scientific">Romanomermis culicivorax</name>
    <name type="common">Nematode worm</name>
    <dbReference type="NCBI Taxonomy" id="13658"/>
    <lineage>
        <taxon>Eukaryota</taxon>
        <taxon>Metazoa</taxon>
        <taxon>Ecdysozoa</taxon>
        <taxon>Nematoda</taxon>
        <taxon>Enoplea</taxon>
        <taxon>Dorylaimia</taxon>
        <taxon>Mermithida</taxon>
        <taxon>Mermithoidea</taxon>
        <taxon>Mermithidae</taxon>
        <taxon>Romanomermis</taxon>
    </lineage>
</organism>
<protein>
    <submittedName>
        <fullName evidence="2">Uncharacterized protein</fullName>
    </submittedName>
</protein>
<dbReference type="Proteomes" id="UP000887565">
    <property type="component" value="Unplaced"/>
</dbReference>
<name>A0A915I981_ROMCU</name>
<accession>A0A915I981</accession>
<evidence type="ECO:0000313" key="2">
    <source>
        <dbReference type="WBParaSite" id="nRc.2.0.1.t10730-RA"/>
    </source>
</evidence>
<dbReference type="AlphaFoldDB" id="A0A915I981"/>